<feature type="domain" description="ACT" evidence="7">
    <location>
        <begin position="330"/>
        <end position="416"/>
    </location>
</feature>
<evidence type="ECO:0000256" key="2">
    <source>
        <dbReference type="ARBA" id="ARBA00006824"/>
    </source>
</evidence>
<name>A0A7S1D8E0_CYCTE</name>
<sequence>MLASTTMNRILQVPAKYPISFGVGLSCVKTSFSDLLVQKVVEKRENIDWKRNLAFASFGFIYLGGVQYALYVPIFGRMFPQAARFAAKPLREKVRDVRGMFQLGAQVILDQCIHHPFMYFPAFYCTKELVMSEKPDFGKRLAEYRENMKDDLIALWKVWVPATIVNFAFMPMWARIPFVAGVSLIWTCILSAMRGGDVVHGEEMAGSAVTGATFKMMEEGLGTAFLTTSVDLDKDLNHFVLSASGPDRPGWVATLSRAVADQGGNVTLSKMARLGNDFIIMMHVAVPPGHKNTLISSLKNSDELRPLNIQATALSRRQTGMYKSAKMGLHVHCSGADRPGMLAAITEKLTEQGLTLENVTTELKMRKNGRRDFVIIADCSSPASWDKSHLNDLVEDFTVLKRELDMDIMDIRVLDFPKKRGTQVGGERMILHG</sequence>
<keyword evidence="4 6" id="KW-1133">Transmembrane helix</keyword>
<dbReference type="PROSITE" id="PS51671">
    <property type="entry name" value="ACT"/>
    <property type="match status" value="1"/>
</dbReference>
<dbReference type="Pfam" id="PF13740">
    <property type="entry name" value="ACT_6"/>
    <property type="match status" value="1"/>
</dbReference>
<dbReference type="SUPFAM" id="SSF55021">
    <property type="entry name" value="ACT-like"/>
    <property type="match status" value="2"/>
</dbReference>
<comment type="similarity">
    <text evidence="2">Belongs to the peroxisomal membrane protein PXMP2/4 family.</text>
</comment>
<proteinExistence type="inferred from homology"/>
<keyword evidence="3 6" id="KW-0812">Transmembrane</keyword>
<evidence type="ECO:0000256" key="4">
    <source>
        <dbReference type="ARBA" id="ARBA00022989"/>
    </source>
</evidence>
<evidence type="ECO:0000256" key="5">
    <source>
        <dbReference type="ARBA" id="ARBA00023136"/>
    </source>
</evidence>
<dbReference type="GO" id="GO:0005737">
    <property type="term" value="C:cytoplasm"/>
    <property type="evidence" value="ECO:0007669"/>
    <property type="project" value="TreeGrafter"/>
</dbReference>
<accession>A0A7S1D8E0</accession>
<dbReference type="InterPro" id="IPR007248">
    <property type="entry name" value="Mpv17_PMP22"/>
</dbReference>
<organism evidence="8">
    <name type="scientific">Cyclophora tenuis</name>
    <name type="common">Marine diatom</name>
    <dbReference type="NCBI Taxonomy" id="216820"/>
    <lineage>
        <taxon>Eukaryota</taxon>
        <taxon>Sar</taxon>
        <taxon>Stramenopiles</taxon>
        <taxon>Ochrophyta</taxon>
        <taxon>Bacillariophyta</taxon>
        <taxon>Fragilariophyceae</taxon>
        <taxon>Fragilariophycidae</taxon>
        <taxon>Cyclophorales</taxon>
        <taxon>Cyclophoraceae</taxon>
        <taxon>Cyclophora</taxon>
    </lineage>
</organism>
<dbReference type="PANTHER" id="PTHR11266:SF21">
    <property type="entry name" value="ACT DOMAIN-CONTAINING PROTEIN"/>
    <property type="match status" value="1"/>
</dbReference>
<feature type="transmembrane region" description="Helical" evidence="6">
    <location>
        <begin position="53"/>
        <end position="71"/>
    </location>
</feature>
<keyword evidence="5 6" id="KW-0472">Membrane</keyword>
<dbReference type="InterPro" id="IPR002912">
    <property type="entry name" value="ACT_dom"/>
</dbReference>
<dbReference type="Pfam" id="PF04117">
    <property type="entry name" value="Mpv17_PMP22"/>
    <property type="match status" value="1"/>
</dbReference>
<dbReference type="Gene3D" id="3.30.70.260">
    <property type="match status" value="2"/>
</dbReference>
<evidence type="ECO:0000313" key="8">
    <source>
        <dbReference type="EMBL" id="CAD8940406.1"/>
    </source>
</evidence>
<comment type="subcellular location">
    <subcellularLocation>
        <location evidence="1">Membrane</location>
        <topology evidence="1">Multi-pass membrane protein</topology>
    </subcellularLocation>
</comment>
<dbReference type="EMBL" id="HBFW01017880">
    <property type="protein sequence ID" value="CAD8940406.1"/>
    <property type="molecule type" value="Transcribed_RNA"/>
</dbReference>
<evidence type="ECO:0000259" key="7">
    <source>
        <dbReference type="PROSITE" id="PS51671"/>
    </source>
</evidence>
<reference evidence="8" key="1">
    <citation type="submission" date="2021-01" db="EMBL/GenBank/DDBJ databases">
        <authorList>
            <person name="Corre E."/>
            <person name="Pelletier E."/>
            <person name="Niang G."/>
            <person name="Scheremetjew M."/>
            <person name="Finn R."/>
            <person name="Kale V."/>
            <person name="Holt S."/>
            <person name="Cochrane G."/>
            <person name="Meng A."/>
            <person name="Brown T."/>
            <person name="Cohen L."/>
        </authorList>
    </citation>
    <scope>NUCLEOTIDE SEQUENCE</scope>
    <source>
        <strain evidence="8">ECT3854</strain>
    </source>
</reference>
<dbReference type="GO" id="GO:0016020">
    <property type="term" value="C:membrane"/>
    <property type="evidence" value="ECO:0007669"/>
    <property type="project" value="UniProtKB-SubCell"/>
</dbReference>
<dbReference type="PANTHER" id="PTHR11266">
    <property type="entry name" value="PEROXISOMAL MEMBRANE PROTEIN 2, PXMP2 MPV17"/>
    <property type="match status" value="1"/>
</dbReference>
<evidence type="ECO:0000256" key="6">
    <source>
        <dbReference type="SAM" id="Phobius"/>
    </source>
</evidence>
<evidence type="ECO:0000256" key="3">
    <source>
        <dbReference type="ARBA" id="ARBA00022692"/>
    </source>
</evidence>
<dbReference type="InterPro" id="IPR045865">
    <property type="entry name" value="ACT-like_dom_sf"/>
</dbReference>
<protein>
    <recommendedName>
        <fullName evidence="7">ACT domain-containing protein</fullName>
    </recommendedName>
</protein>
<dbReference type="AlphaFoldDB" id="A0A7S1D8E0"/>
<gene>
    <name evidence="8" type="ORF">CTEN0397_LOCUS11472</name>
</gene>
<evidence type="ECO:0000256" key="1">
    <source>
        <dbReference type="ARBA" id="ARBA00004141"/>
    </source>
</evidence>